<evidence type="ECO:0000313" key="2">
    <source>
        <dbReference type="Proteomes" id="UP001139521"/>
    </source>
</evidence>
<dbReference type="RefSeq" id="WP_249603659.1">
    <property type="nucleotide sequence ID" value="NZ_JAKHSK010000085.1"/>
</dbReference>
<dbReference type="Proteomes" id="UP001139521">
    <property type="component" value="Unassembled WGS sequence"/>
</dbReference>
<name>A0A9X2CMC5_9FLAO</name>
<accession>A0A9X2CMC5</accession>
<dbReference type="Gene3D" id="3.30.565.60">
    <property type="match status" value="1"/>
</dbReference>
<evidence type="ECO:0008006" key="3">
    <source>
        <dbReference type="Google" id="ProtNLM"/>
    </source>
</evidence>
<organism evidence="1 2">
    <name type="scientific">Zunongwangia pacifica</name>
    <dbReference type="NCBI Taxonomy" id="2911062"/>
    <lineage>
        <taxon>Bacteria</taxon>
        <taxon>Pseudomonadati</taxon>
        <taxon>Bacteroidota</taxon>
        <taxon>Flavobacteriia</taxon>
        <taxon>Flavobacteriales</taxon>
        <taxon>Flavobacteriaceae</taxon>
        <taxon>Zunongwangia</taxon>
    </lineage>
</organism>
<protein>
    <recommendedName>
        <fullName evidence="3">ATP-dependent DNA helicase RecG C-terminal domain-containing protein</fullName>
    </recommendedName>
</protein>
<keyword evidence="2" id="KW-1185">Reference proteome</keyword>
<proteinExistence type="predicted"/>
<evidence type="ECO:0000313" key="1">
    <source>
        <dbReference type="EMBL" id="MCL6220996.1"/>
    </source>
</evidence>
<dbReference type="InterPro" id="IPR038475">
    <property type="entry name" value="RecG_C_sf"/>
</dbReference>
<reference evidence="1" key="1">
    <citation type="submission" date="2022-01" db="EMBL/GenBank/DDBJ databases">
        <title>Genome sequencing of Zunongwangia sp. M21534 genome.</title>
        <authorList>
            <person name="Chen Y."/>
            <person name="Dong C."/>
            <person name="Shao Z."/>
        </authorList>
    </citation>
    <scope>NUCLEOTIDE SEQUENCE</scope>
    <source>
        <strain evidence="1">MCCC M21534</strain>
    </source>
</reference>
<comment type="caution">
    <text evidence="1">The sequence shown here is derived from an EMBL/GenBank/DDBJ whole genome shotgun (WGS) entry which is preliminary data.</text>
</comment>
<dbReference type="EMBL" id="JAKHSK010000085">
    <property type="protein sequence ID" value="MCL6220996.1"/>
    <property type="molecule type" value="Genomic_DNA"/>
</dbReference>
<sequence length="52" mass="6411">MEPFSIQKWQEWEAILNAIIHKDYSSTYNFLRVYDDRLYLWNPGNLPEEFDN</sequence>
<gene>
    <name evidence="1" type="ORF">L1967_22130</name>
</gene>
<dbReference type="AlphaFoldDB" id="A0A9X2CMC5"/>